<dbReference type="VEuPathDB" id="GiardiaDB:SS50377_21797"/>
<dbReference type="OrthoDB" id="1667587at2759"/>
<comment type="similarity">
    <text evidence="3">Belongs to the WD repeat PROPPIN family.</text>
</comment>
<keyword evidence="6" id="KW-1185">Reference proteome</keyword>
<keyword evidence="2" id="KW-0677">Repeat</keyword>
<dbReference type="InterPro" id="IPR036322">
    <property type="entry name" value="WD40_repeat_dom_sf"/>
</dbReference>
<dbReference type="SMART" id="SM00320">
    <property type="entry name" value="WD40"/>
    <property type="match status" value="2"/>
</dbReference>
<reference evidence="5" key="2">
    <citation type="submission" date="2020-12" db="EMBL/GenBank/DDBJ databases">
        <title>New Spironucleus salmonicida genome in near-complete chromosomes.</title>
        <authorList>
            <person name="Xu F."/>
            <person name="Kurt Z."/>
            <person name="Jimenez-Gonzalez A."/>
            <person name="Astvaldsson A."/>
            <person name="Andersson J.O."/>
            <person name="Svard S.G."/>
        </authorList>
    </citation>
    <scope>NUCLEOTIDE SEQUENCE</scope>
    <source>
        <strain evidence="5">ATCC 50377</strain>
    </source>
</reference>
<reference evidence="4 5" key="1">
    <citation type="journal article" date="2014" name="PLoS Genet.">
        <title>The Genome of Spironucleus salmonicida Highlights a Fish Pathogen Adapted to Fluctuating Environments.</title>
        <authorList>
            <person name="Xu F."/>
            <person name="Jerlstrom-Hultqvist J."/>
            <person name="Einarsson E."/>
            <person name="Astvaldsson A."/>
            <person name="Svard S.G."/>
            <person name="Andersson J.O."/>
        </authorList>
    </citation>
    <scope>NUCLEOTIDE SEQUENCE</scope>
    <source>
        <strain evidence="5">ATCC 50377</strain>
    </source>
</reference>
<gene>
    <name evidence="4" type="ORF">SS50377_14608</name>
    <name evidence="5" type="ORF">SS50377_21797</name>
</gene>
<name>V6LLD4_9EUKA</name>
<evidence type="ECO:0000313" key="4">
    <source>
        <dbReference type="EMBL" id="EST45455.1"/>
    </source>
</evidence>
<sequence>MQIQSKGNNQYPITSVQFNQDASCFITTTRRGFSVFSTKPVKHLYSTEFATNFNIASLLFKSSITALASDNLLSLYDDQSQRFLGEHSFESKILQINLTRSTIIIVEHLKTSILNLNDMAILQTYETAPNPMGAISSTQHFAILGNIPSSVKVFFENDYSKFLSNLHKSPIQHIQLSSDGKYLATASEKGTIIRIWSVHSQRKYCELRRGHTQACINSIAFGENDIIAVTSSSKTLHVFKIQESENEIKSFFKQDIGCSQAICKFDEDQIVVVGADMKVWRIDSQMNVSFVDVE</sequence>
<dbReference type="Proteomes" id="UP000018208">
    <property type="component" value="Unassembled WGS sequence"/>
</dbReference>
<dbReference type="SUPFAM" id="SSF50978">
    <property type="entry name" value="WD40 repeat-like"/>
    <property type="match status" value="1"/>
</dbReference>
<accession>V6LLD4</accession>
<dbReference type="Gene3D" id="2.130.10.10">
    <property type="entry name" value="YVTN repeat-like/Quinoprotein amine dehydrogenase"/>
    <property type="match status" value="1"/>
</dbReference>
<dbReference type="EMBL" id="KI546095">
    <property type="protein sequence ID" value="EST45455.1"/>
    <property type="molecule type" value="Genomic_DNA"/>
</dbReference>
<evidence type="ECO:0000256" key="2">
    <source>
        <dbReference type="ARBA" id="ARBA00022737"/>
    </source>
</evidence>
<dbReference type="PANTHER" id="PTHR11227">
    <property type="entry name" value="WD-REPEAT PROTEIN INTERACTING WITH PHOSPHOINOSIDES WIPI -RELATED"/>
    <property type="match status" value="1"/>
</dbReference>
<dbReference type="InterPro" id="IPR015943">
    <property type="entry name" value="WD40/YVTN_repeat-like_dom_sf"/>
</dbReference>
<evidence type="ECO:0000256" key="1">
    <source>
        <dbReference type="ARBA" id="ARBA00022574"/>
    </source>
</evidence>
<dbReference type="EMBL" id="AUWU02000002">
    <property type="protein sequence ID" value="KAH0576236.1"/>
    <property type="molecule type" value="Genomic_DNA"/>
</dbReference>
<evidence type="ECO:0000313" key="5">
    <source>
        <dbReference type="EMBL" id="KAH0576236.1"/>
    </source>
</evidence>
<dbReference type="InterPro" id="IPR001680">
    <property type="entry name" value="WD40_rpt"/>
</dbReference>
<evidence type="ECO:0000313" key="6">
    <source>
        <dbReference type="Proteomes" id="UP000018208"/>
    </source>
</evidence>
<protein>
    <submittedName>
        <fullName evidence="5">WD40 repeat protein</fullName>
    </submittedName>
    <submittedName>
        <fullName evidence="4">WD40 repeat-containing protein</fullName>
    </submittedName>
</protein>
<dbReference type="AlphaFoldDB" id="V6LLD4"/>
<organism evidence="4">
    <name type="scientific">Spironucleus salmonicida</name>
    <dbReference type="NCBI Taxonomy" id="348837"/>
    <lineage>
        <taxon>Eukaryota</taxon>
        <taxon>Metamonada</taxon>
        <taxon>Diplomonadida</taxon>
        <taxon>Hexamitidae</taxon>
        <taxon>Hexamitinae</taxon>
        <taxon>Spironucleus</taxon>
    </lineage>
</organism>
<evidence type="ECO:0000256" key="3">
    <source>
        <dbReference type="ARBA" id="ARBA00025740"/>
    </source>
</evidence>
<dbReference type="Pfam" id="PF21032">
    <property type="entry name" value="PROPPIN"/>
    <property type="match status" value="1"/>
</dbReference>
<keyword evidence="1" id="KW-0853">WD repeat</keyword>
<dbReference type="GO" id="GO:0005737">
    <property type="term" value="C:cytoplasm"/>
    <property type="evidence" value="ECO:0007669"/>
    <property type="project" value="UniProtKB-ARBA"/>
</dbReference>
<dbReference type="InterPro" id="IPR048720">
    <property type="entry name" value="PROPPIN"/>
</dbReference>
<proteinExistence type="inferred from homology"/>